<feature type="domain" description="Helicase ATP-binding" evidence="5">
    <location>
        <begin position="37"/>
        <end position="209"/>
    </location>
</feature>
<dbReference type="SUPFAM" id="SSF52540">
    <property type="entry name" value="P-loop containing nucleoside triphosphate hydrolases"/>
    <property type="match status" value="1"/>
</dbReference>
<keyword evidence="3" id="KW-0347">Helicase</keyword>
<dbReference type="PROSITE" id="PS51194">
    <property type="entry name" value="HELICASE_CTER"/>
    <property type="match status" value="1"/>
</dbReference>
<dbReference type="SMART" id="SM00487">
    <property type="entry name" value="DEXDc"/>
    <property type="match status" value="1"/>
</dbReference>
<dbReference type="Pfam" id="PF08148">
    <property type="entry name" value="DSHCT"/>
    <property type="match status" value="1"/>
</dbReference>
<reference evidence="7" key="1">
    <citation type="journal article" date="2020" name="Nature">
        <title>Giant virus diversity and host interactions through global metagenomics.</title>
        <authorList>
            <person name="Schulz F."/>
            <person name="Roux S."/>
            <person name="Paez-Espino D."/>
            <person name="Jungbluth S."/>
            <person name="Walsh D.A."/>
            <person name="Denef V.J."/>
            <person name="McMahon K.D."/>
            <person name="Konstantinidis K.T."/>
            <person name="Eloe-Fadrosh E.A."/>
            <person name="Kyrpides N.C."/>
            <person name="Woyke T."/>
        </authorList>
    </citation>
    <scope>NUCLEOTIDE SEQUENCE</scope>
    <source>
        <strain evidence="7">GVMAG-M-3300023184-51</strain>
    </source>
</reference>
<evidence type="ECO:0000259" key="6">
    <source>
        <dbReference type="PROSITE" id="PS51194"/>
    </source>
</evidence>
<dbReference type="InterPro" id="IPR014001">
    <property type="entry name" value="Helicase_ATP-bd"/>
</dbReference>
<sequence>MVKICDIANYPSENEEKYKEHFTKFPHELHIFQKWAIEAIVEGHHVLATAPTGSGKSLPAEFSLDFFVSRGKKVIYCSPIKSLSNQKFFDFSQKYTNISVGIITGDIRCNPDASVLIMTTEILLNKLYQLKSGATNSSSTHSFEMDIENELGCVIFDEIHMINDPSRGHVWENSIMMLPRHIQMVGLSATLDNPEKFASWLETRGSTSVSEGDSDKIVYLTKKFIRAVPLTHYSFITATNGINKHVKDKALQSEIKHLTDKTFVIQDAQGVFNDQNYKNMDKMLKLFDANDVRMKRQHVLNKVSEFMVEKEMLPAICYVFSRKQLEVCAHEITANLLEFDSKIPYTIDRECEQIIRKLPNYKEYLNLPEYLDMVKLLRKGVAMHHSGLMPVLREIVEILFSKGYIKLLFATESVAIGLNLPVKACIFTDIYKHDGNSMRVLQAHEYTQAAGRAGRLGLDTVGHVIHLNNLFRETSATAYKTMMNGKPQTLSSKFKISYNLLLNLVDIGDTNLVGFAKQSMVTGDLNAQIRQVSLEIDNCTEESALLNASVEALLTPKDVLEQYFELQSNKENYANKRRKEMDKEIQKIKDNYKNVDQDTIVLQKSVKKMVQLGELIRQHKGLVDYLDNDVHKVLHVLTTDGFLSVSNSLESANLETDGDKVTLEDIGENLLTTEDAAVLEIEPLKLSEMGKMASGLREVHCLVFAHLLNDGTISKLSVNQLISLFSCFTNISVQEVYEDYTPYTDDAVLKEVIATISQMYSEYEDRETILRINTGADYNIHYDLLNYVEEWTNCESEPECKLVIQKLGEEKEIFLGEFVKALLKINNIASEMERIAEITGNIEFLSKLKKIPELTLKYIVTNQSLYV</sequence>
<dbReference type="GO" id="GO:0004386">
    <property type="term" value="F:helicase activity"/>
    <property type="evidence" value="ECO:0007669"/>
    <property type="project" value="UniProtKB-KW"/>
</dbReference>
<dbReference type="Gene3D" id="3.40.50.300">
    <property type="entry name" value="P-loop containing nucleotide triphosphate hydrolases"/>
    <property type="match status" value="2"/>
</dbReference>
<dbReference type="GO" id="GO:0005524">
    <property type="term" value="F:ATP binding"/>
    <property type="evidence" value="ECO:0007669"/>
    <property type="project" value="UniProtKB-KW"/>
</dbReference>
<dbReference type="InterPro" id="IPR050699">
    <property type="entry name" value="RNA-DNA_Helicase"/>
</dbReference>
<keyword evidence="4" id="KW-0067">ATP-binding</keyword>
<evidence type="ECO:0000256" key="2">
    <source>
        <dbReference type="ARBA" id="ARBA00022801"/>
    </source>
</evidence>
<dbReference type="PANTHER" id="PTHR12131:SF1">
    <property type="entry name" value="ATP-DEPENDENT RNA HELICASE SUPV3L1, MITOCHONDRIAL-RELATED"/>
    <property type="match status" value="1"/>
</dbReference>
<dbReference type="EMBL" id="MN740130">
    <property type="protein sequence ID" value="QHT89010.1"/>
    <property type="molecule type" value="Genomic_DNA"/>
</dbReference>
<evidence type="ECO:0008006" key="8">
    <source>
        <dbReference type="Google" id="ProtNLM"/>
    </source>
</evidence>
<dbReference type="GO" id="GO:0016787">
    <property type="term" value="F:hydrolase activity"/>
    <property type="evidence" value="ECO:0007669"/>
    <property type="project" value="UniProtKB-KW"/>
</dbReference>
<keyword evidence="2" id="KW-0378">Hydrolase</keyword>
<proteinExistence type="predicted"/>
<dbReference type="InterPro" id="IPR001650">
    <property type="entry name" value="Helicase_C-like"/>
</dbReference>
<name>A0A6C0I8T5_9ZZZZ</name>
<dbReference type="Pfam" id="PF00271">
    <property type="entry name" value="Helicase_C"/>
    <property type="match status" value="1"/>
</dbReference>
<feature type="domain" description="Helicase C-terminal" evidence="6">
    <location>
        <begin position="342"/>
        <end position="508"/>
    </location>
</feature>
<dbReference type="Pfam" id="PF00270">
    <property type="entry name" value="DEAD"/>
    <property type="match status" value="1"/>
</dbReference>
<dbReference type="InterPro" id="IPR012961">
    <property type="entry name" value="Ski2/MTR4_C"/>
</dbReference>
<dbReference type="GO" id="GO:0003676">
    <property type="term" value="F:nucleic acid binding"/>
    <property type="evidence" value="ECO:0007669"/>
    <property type="project" value="InterPro"/>
</dbReference>
<dbReference type="PANTHER" id="PTHR12131">
    <property type="entry name" value="ATP-DEPENDENT RNA AND DNA HELICASE"/>
    <property type="match status" value="1"/>
</dbReference>
<accession>A0A6C0I8T5</accession>
<dbReference type="Gene3D" id="1.10.3380.30">
    <property type="match status" value="1"/>
</dbReference>
<dbReference type="GO" id="GO:0055087">
    <property type="term" value="C:Ski complex"/>
    <property type="evidence" value="ECO:0007669"/>
    <property type="project" value="TreeGrafter"/>
</dbReference>
<keyword evidence="1" id="KW-0547">Nucleotide-binding</keyword>
<evidence type="ECO:0000256" key="3">
    <source>
        <dbReference type="ARBA" id="ARBA00022806"/>
    </source>
</evidence>
<dbReference type="AlphaFoldDB" id="A0A6C0I8T5"/>
<dbReference type="SMART" id="SM00490">
    <property type="entry name" value="HELICc"/>
    <property type="match status" value="1"/>
</dbReference>
<organism evidence="7">
    <name type="scientific">viral metagenome</name>
    <dbReference type="NCBI Taxonomy" id="1070528"/>
    <lineage>
        <taxon>unclassified sequences</taxon>
        <taxon>metagenomes</taxon>
        <taxon>organismal metagenomes</taxon>
    </lineage>
</organism>
<evidence type="ECO:0000256" key="4">
    <source>
        <dbReference type="ARBA" id="ARBA00022840"/>
    </source>
</evidence>
<evidence type="ECO:0000259" key="5">
    <source>
        <dbReference type="PROSITE" id="PS51192"/>
    </source>
</evidence>
<dbReference type="InterPro" id="IPR011545">
    <property type="entry name" value="DEAD/DEAH_box_helicase_dom"/>
</dbReference>
<evidence type="ECO:0000256" key="1">
    <source>
        <dbReference type="ARBA" id="ARBA00022741"/>
    </source>
</evidence>
<dbReference type="PROSITE" id="PS51192">
    <property type="entry name" value="HELICASE_ATP_BIND_1"/>
    <property type="match status" value="1"/>
</dbReference>
<dbReference type="InterPro" id="IPR027417">
    <property type="entry name" value="P-loop_NTPase"/>
</dbReference>
<evidence type="ECO:0000313" key="7">
    <source>
        <dbReference type="EMBL" id="QHT89010.1"/>
    </source>
</evidence>
<dbReference type="GO" id="GO:0070478">
    <property type="term" value="P:nuclear-transcribed mRNA catabolic process, 3'-5' exonucleolytic nonsense-mediated decay"/>
    <property type="evidence" value="ECO:0007669"/>
    <property type="project" value="TreeGrafter"/>
</dbReference>
<protein>
    <recommendedName>
        <fullName evidence="8">Helicase</fullName>
    </recommendedName>
</protein>